<sequence>MSSSSSSKFLVSDLIAGSEKEGRKGIRTECQKRRSGGSAGKWKNVEGEERGKEDEEERGKEDEEERGKEDEEERGKEDEEERGKEDEEERGKEDEEERRNEENAHRSDRRAERRGRRHKSTEEAAAELLIIAFAQAQRRLFLPSSTEMNSSASAAPSNCPSTPNSSASSLIKSSHAALSTTSVNIGPIGPVSAAAALNGIAVGGWGAPTPVNYLAGGIGWPGGTAELASTCHPWWSNGGTPTAASAELRFPMPRIHQPFGGSVVSMDAAASAASAVASAVSSYPNFPSMSSTAGVHQIRRKRRVLFSQHQVQALEHAFQSRKYLSAADREHLAQTIGLKPTQVKIWFQNHRYKMKRHSRELEMMRGCRIDGEMAGEAVGSGTETVQNENSQGRDGKWN</sequence>
<evidence type="ECO:0000313" key="10">
    <source>
        <dbReference type="Proteomes" id="UP000050741"/>
    </source>
</evidence>
<feature type="region of interest" description="Disordered" evidence="8">
    <location>
        <begin position="1"/>
        <end position="120"/>
    </location>
</feature>
<feature type="domain" description="Homeobox" evidence="9">
    <location>
        <begin position="297"/>
        <end position="357"/>
    </location>
</feature>
<evidence type="ECO:0000256" key="1">
    <source>
        <dbReference type="ARBA" id="ARBA00004123"/>
    </source>
</evidence>
<evidence type="ECO:0000256" key="8">
    <source>
        <dbReference type="SAM" id="MobiDB-lite"/>
    </source>
</evidence>
<comment type="subcellular location">
    <subcellularLocation>
        <location evidence="1 6 7">Nucleus</location>
    </subcellularLocation>
</comment>
<dbReference type="PROSITE" id="PS50071">
    <property type="entry name" value="HOMEOBOX_2"/>
    <property type="match status" value="1"/>
</dbReference>
<dbReference type="CDD" id="cd00086">
    <property type="entry name" value="homeodomain"/>
    <property type="match status" value="1"/>
</dbReference>
<dbReference type="InterPro" id="IPR001356">
    <property type="entry name" value="HD"/>
</dbReference>
<dbReference type="GO" id="GO:0030154">
    <property type="term" value="P:cell differentiation"/>
    <property type="evidence" value="ECO:0007669"/>
    <property type="project" value="TreeGrafter"/>
</dbReference>
<keyword evidence="3 6" id="KW-0238">DNA-binding</keyword>
<dbReference type="Pfam" id="PF00046">
    <property type="entry name" value="Homeodomain"/>
    <property type="match status" value="1"/>
</dbReference>
<evidence type="ECO:0000313" key="11">
    <source>
        <dbReference type="WBParaSite" id="GPLIN_000848900"/>
    </source>
</evidence>
<keyword evidence="5 6" id="KW-0539">Nucleus</keyword>
<dbReference type="WBParaSite" id="GPLIN_000848900">
    <property type="protein sequence ID" value="GPLIN_000848900"/>
    <property type="gene ID" value="GPLIN_000848900"/>
</dbReference>
<reference evidence="10" key="2">
    <citation type="submission" date="2014-05" db="EMBL/GenBank/DDBJ databases">
        <title>The genome and life-stage specific transcriptomes of Globodera pallida elucidate key aspects of plant parasitism by a cyst nematode.</title>
        <authorList>
            <person name="Cotton J.A."/>
            <person name="Lilley C.J."/>
            <person name="Jones L.M."/>
            <person name="Kikuchi T."/>
            <person name="Reid A.J."/>
            <person name="Thorpe P."/>
            <person name="Tsai I.J."/>
            <person name="Beasley H."/>
            <person name="Blok V."/>
            <person name="Cock P.J.A."/>
            <person name="Van den Akker S.E."/>
            <person name="Holroyd N."/>
            <person name="Hunt M."/>
            <person name="Mantelin S."/>
            <person name="Naghra H."/>
            <person name="Pain A."/>
            <person name="Palomares-Rius J.E."/>
            <person name="Zarowiecki M."/>
            <person name="Berriman M."/>
            <person name="Jones J.T."/>
            <person name="Urwin P.E."/>
        </authorList>
    </citation>
    <scope>NUCLEOTIDE SEQUENCE [LARGE SCALE GENOMIC DNA]</scope>
    <source>
        <strain evidence="10">Lindley</strain>
    </source>
</reference>
<feature type="compositionally biased region" description="Basic and acidic residues" evidence="8">
    <location>
        <begin position="43"/>
        <end position="111"/>
    </location>
</feature>
<dbReference type="InterPro" id="IPR050394">
    <property type="entry name" value="Homeobox_NK-like"/>
</dbReference>
<feature type="DNA-binding region" description="Homeobox" evidence="6">
    <location>
        <begin position="299"/>
        <end position="358"/>
    </location>
</feature>
<dbReference type="Proteomes" id="UP000050741">
    <property type="component" value="Unassembled WGS sequence"/>
</dbReference>
<dbReference type="GO" id="GO:0005634">
    <property type="term" value="C:nucleus"/>
    <property type="evidence" value="ECO:0007669"/>
    <property type="project" value="UniProtKB-SubCell"/>
</dbReference>
<evidence type="ECO:0000256" key="3">
    <source>
        <dbReference type="ARBA" id="ARBA00023125"/>
    </source>
</evidence>
<evidence type="ECO:0000259" key="9">
    <source>
        <dbReference type="PROSITE" id="PS50071"/>
    </source>
</evidence>
<dbReference type="Gene3D" id="1.10.10.60">
    <property type="entry name" value="Homeodomain-like"/>
    <property type="match status" value="1"/>
</dbReference>
<feature type="region of interest" description="Disordered" evidence="8">
    <location>
        <begin position="148"/>
        <end position="168"/>
    </location>
</feature>
<keyword evidence="2" id="KW-0217">Developmental protein</keyword>
<dbReference type="InterPro" id="IPR009057">
    <property type="entry name" value="Homeodomain-like_sf"/>
</dbReference>
<evidence type="ECO:0000256" key="5">
    <source>
        <dbReference type="ARBA" id="ARBA00023242"/>
    </source>
</evidence>
<keyword evidence="4 6" id="KW-0371">Homeobox</keyword>
<dbReference type="GO" id="GO:0000978">
    <property type="term" value="F:RNA polymerase II cis-regulatory region sequence-specific DNA binding"/>
    <property type="evidence" value="ECO:0007669"/>
    <property type="project" value="TreeGrafter"/>
</dbReference>
<dbReference type="InterPro" id="IPR017970">
    <property type="entry name" value="Homeobox_CS"/>
</dbReference>
<name>A0A183C6J3_GLOPA</name>
<proteinExistence type="predicted"/>
<evidence type="ECO:0000256" key="2">
    <source>
        <dbReference type="ARBA" id="ARBA00022473"/>
    </source>
</evidence>
<evidence type="ECO:0000256" key="6">
    <source>
        <dbReference type="PROSITE-ProRule" id="PRU00108"/>
    </source>
</evidence>
<feature type="region of interest" description="Disordered" evidence="8">
    <location>
        <begin position="374"/>
        <end position="398"/>
    </location>
</feature>
<feature type="compositionally biased region" description="Low complexity" evidence="8">
    <location>
        <begin position="149"/>
        <end position="168"/>
    </location>
</feature>
<dbReference type="GO" id="GO:0000981">
    <property type="term" value="F:DNA-binding transcription factor activity, RNA polymerase II-specific"/>
    <property type="evidence" value="ECO:0007669"/>
    <property type="project" value="InterPro"/>
</dbReference>
<evidence type="ECO:0000256" key="4">
    <source>
        <dbReference type="ARBA" id="ARBA00023155"/>
    </source>
</evidence>
<dbReference type="PANTHER" id="PTHR24340">
    <property type="entry name" value="HOMEOBOX PROTEIN NKX"/>
    <property type="match status" value="1"/>
</dbReference>
<dbReference type="PANTHER" id="PTHR24340:SF41">
    <property type="entry name" value="MUSCLE-SPECIFIC HOMEOBOX PROTEIN TINMAN-RELATED"/>
    <property type="match status" value="1"/>
</dbReference>
<dbReference type="PROSITE" id="PS00027">
    <property type="entry name" value="HOMEOBOX_1"/>
    <property type="match status" value="1"/>
</dbReference>
<reference evidence="10" key="1">
    <citation type="submission" date="2013-12" db="EMBL/GenBank/DDBJ databases">
        <authorList>
            <person name="Aslett M."/>
        </authorList>
    </citation>
    <scope>NUCLEOTIDE SEQUENCE [LARGE SCALE GENOMIC DNA]</scope>
    <source>
        <strain evidence="10">Lindley</strain>
    </source>
</reference>
<accession>A0A183C6J3</accession>
<dbReference type="SUPFAM" id="SSF46689">
    <property type="entry name" value="Homeodomain-like"/>
    <property type="match status" value="1"/>
</dbReference>
<dbReference type="SMART" id="SM00389">
    <property type="entry name" value="HOX"/>
    <property type="match status" value="1"/>
</dbReference>
<feature type="compositionally biased region" description="Polar residues" evidence="8">
    <location>
        <begin position="381"/>
        <end position="390"/>
    </location>
</feature>
<evidence type="ECO:0000256" key="7">
    <source>
        <dbReference type="RuleBase" id="RU000682"/>
    </source>
</evidence>
<dbReference type="AlphaFoldDB" id="A0A183C6J3"/>
<keyword evidence="10" id="KW-1185">Reference proteome</keyword>
<reference evidence="11" key="3">
    <citation type="submission" date="2016-06" db="UniProtKB">
        <authorList>
            <consortium name="WormBaseParasite"/>
        </authorList>
    </citation>
    <scope>IDENTIFICATION</scope>
</reference>
<feature type="compositionally biased region" description="Basic and acidic residues" evidence="8">
    <location>
        <begin position="18"/>
        <end position="32"/>
    </location>
</feature>
<protein>
    <submittedName>
        <fullName evidence="11">Homeobox domain-containing protein</fullName>
    </submittedName>
</protein>
<organism evidence="10 11">
    <name type="scientific">Globodera pallida</name>
    <name type="common">Potato cyst nematode worm</name>
    <name type="synonym">Heterodera pallida</name>
    <dbReference type="NCBI Taxonomy" id="36090"/>
    <lineage>
        <taxon>Eukaryota</taxon>
        <taxon>Metazoa</taxon>
        <taxon>Ecdysozoa</taxon>
        <taxon>Nematoda</taxon>
        <taxon>Chromadorea</taxon>
        <taxon>Rhabditida</taxon>
        <taxon>Tylenchina</taxon>
        <taxon>Tylenchomorpha</taxon>
        <taxon>Tylenchoidea</taxon>
        <taxon>Heteroderidae</taxon>
        <taxon>Heteroderinae</taxon>
        <taxon>Globodera</taxon>
    </lineage>
</organism>